<keyword evidence="3" id="KW-1185">Reference proteome</keyword>
<organism evidence="2 3">
    <name type="scientific">Lineolata rhizophorae</name>
    <dbReference type="NCBI Taxonomy" id="578093"/>
    <lineage>
        <taxon>Eukaryota</taxon>
        <taxon>Fungi</taxon>
        <taxon>Dikarya</taxon>
        <taxon>Ascomycota</taxon>
        <taxon>Pezizomycotina</taxon>
        <taxon>Dothideomycetes</taxon>
        <taxon>Dothideomycetes incertae sedis</taxon>
        <taxon>Lineolatales</taxon>
        <taxon>Lineolataceae</taxon>
        <taxon>Lineolata</taxon>
    </lineage>
</organism>
<gene>
    <name evidence="2" type="ORF">BDY21DRAFT_86762</name>
</gene>
<dbReference type="AlphaFoldDB" id="A0A6A6PDG2"/>
<sequence length="127" mass="14053">MPAPTIASFFCWLRRRRAVWICAQGSAMSPFPPMPPRLGLACFARAWLFSCASPLEPFRRPIPTVSRRWPTLPTDCSLTVRSGRRGKPACLLARAGFRASHRSQAQSHFLAHHAPAGGSACPRCRPQ</sequence>
<feature type="chain" id="PRO_5025529540" evidence="1">
    <location>
        <begin position="19"/>
        <end position="127"/>
    </location>
</feature>
<evidence type="ECO:0000313" key="2">
    <source>
        <dbReference type="EMBL" id="KAF2461453.1"/>
    </source>
</evidence>
<feature type="signal peptide" evidence="1">
    <location>
        <begin position="1"/>
        <end position="18"/>
    </location>
</feature>
<reference evidence="2" key="1">
    <citation type="journal article" date="2020" name="Stud. Mycol.">
        <title>101 Dothideomycetes genomes: a test case for predicting lifestyles and emergence of pathogens.</title>
        <authorList>
            <person name="Haridas S."/>
            <person name="Albert R."/>
            <person name="Binder M."/>
            <person name="Bloem J."/>
            <person name="Labutti K."/>
            <person name="Salamov A."/>
            <person name="Andreopoulos B."/>
            <person name="Baker S."/>
            <person name="Barry K."/>
            <person name="Bills G."/>
            <person name="Bluhm B."/>
            <person name="Cannon C."/>
            <person name="Castanera R."/>
            <person name="Culley D."/>
            <person name="Daum C."/>
            <person name="Ezra D."/>
            <person name="Gonzalez J."/>
            <person name="Henrissat B."/>
            <person name="Kuo A."/>
            <person name="Liang C."/>
            <person name="Lipzen A."/>
            <person name="Lutzoni F."/>
            <person name="Magnuson J."/>
            <person name="Mondo S."/>
            <person name="Nolan M."/>
            <person name="Ohm R."/>
            <person name="Pangilinan J."/>
            <person name="Park H.-J."/>
            <person name="Ramirez L."/>
            <person name="Alfaro M."/>
            <person name="Sun H."/>
            <person name="Tritt A."/>
            <person name="Yoshinaga Y."/>
            <person name="Zwiers L.-H."/>
            <person name="Turgeon B."/>
            <person name="Goodwin S."/>
            <person name="Spatafora J."/>
            <person name="Crous P."/>
            <person name="Grigoriev I."/>
        </authorList>
    </citation>
    <scope>NUCLEOTIDE SEQUENCE</scope>
    <source>
        <strain evidence="2">ATCC 16933</strain>
    </source>
</reference>
<protein>
    <submittedName>
        <fullName evidence="2">Uncharacterized protein</fullName>
    </submittedName>
</protein>
<name>A0A6A6PDG2_9PEZI</name>
<dbReference type="Proteomes" id="UP000799766">
    <property type="component" value="Unassembled WGS sequence"/>
</dbReference>
<dbReference type="EMBL" id="MU001671">
    <property type="protein sequence ID" value="KAF2461453.1"/>
    <property type="molecule type" value="Genomic_DNA"/>
</dbReference>
<evidence type="ECO:0000256" key="1">
    <source>
        <dbReference type="SAM" id="SignalP"/>
    </source>
</evidence>
<evidence type="ECO:0000313" key="3">
    <source>
        <dbReference type="Proteomes" id="UP000799766"/>
    </source>
</evidence>
<keyword evidence="1" id="KW-0732">Signal</keyword>
<proteinExistence type="predicted"/>
<accession>A0A6A6PDG2</accession>